<dbReference type="GO" id="GO:0016709">
    <property type="term" value="F:oxidoreductase activity, acting on paired donors, with incorporation or reduction of molecular oxygen, NAD(P)H as one donor, and incorporation of one atom of oxygen"/>
    <property type="evidence" value="ECO:0007669"/>
    <property type="project" value="UniProtKB-ARBA"/>
</dbReference>
<dbReference type="EMBL" id="VAJM01000001">
    <property type="protein sequence ID" value="TLM96779.1"/>
    <property type="molecule type" value="Genomic_DNA"/>
</dbReference>
<dbReference type="Proteomes" id="UP000305517">
    <property type="component" value="Unassembled WGS sequence"/>
</dbReference>
<evidence type="ECO:0000256" key="1">
    <source>
        <dbReference type="ARBA" id="ARBA00001974"/>
    </source>
</evidence>
<dbReference type="InterPro" id="IPR002938">
    <property type="entry name" value="FAD-bd"/>
</dbReference>
<dbReference type="OrthoDB" id="9766816at2"/>
<organism evidence="5 6">
    <name type="scientific">Hymenobacter jeollabukensis</name>
    <dbReference type="NCBI Taxonomy" id="2025313"/>
    <lineage>
        <taxon>Bacteria</taxon>
        <taxon>Pseudomonadati</taxon>
        <taxon>Bacteroidota</taxon>
        <taxon>Cytophagia</taxon>
        <taxon>Cytophagales</taxon>
        <taxon>Hymenobacteraceae</taxon>
        <taxon>Hymenobacter</taxon>
    </lineage>
</organism>
<name>A0A5R8WWQ4_9BACT</name>
<protein>
    <recommendedName>
        <fullName evidence="4">FAD-binding domain-containing protein</fullName>
    </recommendedName>
</protein>
<comment type="caution">
    <text evidence="5">The sequence shown here is derived from an EMBL/GenBank/DDBJ whole genome shotgun (WGS) entry which is preliminary data.</text>
</comment>
<keyword evidence="2" id="KW-0285">Flavoprotein</keyword>
<dbReference type="SUPFAM" id="SSF51905">
    <property type="entry name" value="FAD/NAD(P)-binding domain"/>
    <property type="match status" value="1"/>
</dbReference>
<dbReference type="InterPro" id="IPR050641">
    <property type="entry name" value="RIFMO-like"/>
</dbReference>
<dbReference type="Pfam" id="PF01494">
    <property type="entry name" value="FAD_binding_3"/>
    <property type="match status" value="1"/>
</dbReference>
<proteinExistence type="predicted"/>
<dbReference type="PANTHER" id="PTHR43004">
    <property type="entry name" value="TRK SYSTEM POTASSIUM UPTAKE PROTEIN"/>
    <property type="match status" value="1"/>
</dbReference>
<evidence type="ECO:0000313" key="6">
    <source>
        <dbReference type="Proteomes" id="UP000305517"/>
    </source>
</evidence>
<dbReference type="PANTHER" id="PTHR43004:SF19">
    <property type="entry name" value="BINDING MONOOXYGENASE, PUTATIVE (JCVI)-RELATED"/>
    <property type="match status" value="1"/>
</dbReference>
<evidence type="ECO:0000313" key="5">
    <source>
        <dbReference type="EMBL" id="TLM96779.1"/>
    </source>
</evidence>
<feature type="domain" description="FAD-binding" evidence="4">
    <location>
        <begin position="16"/>
        <end position="355"/>
    </location>
</feature>
<dbReference type="AlphaFoldDB" id="A0A5R8WWQ4"/>
<evidence type="ECO:0000256" key="3">
    <source>
        <dbReference type="ARBA" id="ARBA00022827"/>
    </source>
</evidence>
<dbReference type="Gene3D" id="3.50.50.60">
    <property type="entry name" value="FAD/NAD(P)-binding domain"/>
    <property type="match status" value="1"/>
</dbReference>
<reference evidence="5 6" key="1">
    <citation type="submission" date="2019-05" db="EMBL/GenBank/DDBJ databases">
        <title>Hymenobacter edaphi sp. nov., isolated from abandoned arsenic-contaminated farmland soil.</title>
        <authorList>
            <person name="Nie L."/>
        </authorList>
    </citation>
    <scope>NUCLEOTIDE SEQUENCE [LARGE SCALE GENOMIC DNA]</scope>
    <source>
        <strain evidence="5 6">1-3-3-8</strain>
    </source>
</reference>
<keyword evidence="3" id="KW-0274">FAD</keyword>
<dbReference type="Gene3D" id="3.30.70.2450">
    <property type="match status" value="1"/>
</dbReference>
<evidence type="ECO:0000259" key="4">
    <source>
        <dbReference type="Pfam" id="PF01494"/>
    </source>
</evidence>
<dbReference type="PRINTS" id="PR00420">
    <property type="entry name" value="RNGMNOXGNASE"/>
</dbReference>
<keyword evidence="6" id="KW-1185">Reference proteome</keyword>
<evidence type="ECO:0000256" key="2">
    <source>
        <dbReference type="ARBA" id="ARBA00022630"/>
    </source>
</evidence>
<accession>A0A5R8WWQ4</accession>
<dbReference type="GO" id="GO:0071949">
    <property type="term" value="F:FAD binding"/>
    <property type="evidence" value="ECO:0007669"/>
    <property type="project" value="InterPro"/>
</dbReference>
<gene>
    <name evidence="5" type="ORF">FDY95_01935</name>
</gene>
<sequence length="519" mass="55944">MSCLRRRHCRLMQTATPLLVAGAGPTGLLLALELCRHGLRPRLVDAAPGPSPLSRALVVHARTLELLDRHGLAHAFVGRGEVLRAAGLRLHGRLRAVAPVGRIGTGLSPFPFLLTLSQDQTEQLLREALAGYGVAVEWGTRLLGLSTEADGVTVQLQRGAGAVETARTGYVAGCDGAHSAVRHALGVGFPGGTYEQVFFVADTVTEGLDAPGGARLLQISLDERQFSAFFPMPQGCTRIIGLLPPGVAPAEASFEQLRPALEQLERIRVREVSWFSTYKVHHRVAEAFRRGRVLLLGDAAHVHSPAGGQGMNTGLGDAVNLGWKLAAVAEGQAPERLLDTYAAERLPFARQLVATTDRAFTGATSGSAWASWVRTQLVPRVLPWLLRVPALRRLLFRILSQTGIHYPDSPLSQGRAGRARGGDRLPWAPEPRYEPLRQPGWQLLSLGKPTAALRTWAARQPLPLTVVPPGQGEAAGTIYLVRPDGYLGLVAPRFDEPQFSAYAAEWNVRGMVPDAGFQP</sequence>
<comment type="cofactor">
    <cofactor evidence="1">
        <name>FAD</name>
        <dbReference type="ChEBI" id="CHEBI:57692"/>
    </cofactor>
</comment>
<dbReference type="InterPro" id="IPR036188">
    <property type="entry name" value="FAD/NAD-bd_sf"/>
</dbReference>